<organism evidence="3 4">
    <name type="scientific">Vitis vinifera</name>
    <name type="common">Grape</name>
    <dbReference type="NCBI Taxonomy" id="29760"/>
    <lineage>
        <taxon>Eukaryota</taxon>
        <taxon>Viridiplantae</taxon>
        <taxon>Streptophyta</taxon>
        <taxon>Embryophyta</taxon>
        <taxon>Tracheophyta</taxon>
        <taxon>Spermatophyta</taxon>
        <taxon>Magnoliopsida</taxon>
        <taxon>eudicotyledons</taxon>
        <taxon>Gunneridae</taxon>
        <taxon>Pentapetalae</taxon>
        <taxon>rosids</taxon>
        <taxon>Vitales</taxon>
        <taxon>Vitaceae</taxon>
        <taxon>Viteae</taxon>
        <taxon>Vitis</taxon>
    </lineage>
</organism>
<proteinExistence type="predicted"/>
<evidence type="ECO:0000313" key="4">
    <source>
        <dbReference type="Proteomes" id="UP000288805"/>
    </source>
</evidence>
<sequence length="306" mass="34033">MTRFLYSHTPKEKLAPGQGKNGASLLSNCIASQILDVALDILKKHPRLAISLDMERRIPIFVLGQMPSLFKSGSQLWFWQRWIYSCIPVKVDHASDQIPLNVADDTQHSRDVKNNTGKVLRHLYGPVSYLLQLLGIKNIYAKKLRHAQATELLQCICNEIQRFGNNMLHLAAMLAPANQLDGISGAALQMQRELQWFKPANAVFTLATWYLCSDLSYDMQECSGQICDRSGKHCGAICKDLVNADGKRASECFTEQPCKLAFTIPGGNDDTGAPVFLGNDLFMVFIISDSISLFSATTSVLMFLES</sequence>
<reference evidence="3 4" key="1">
    <citation type="journal article" date="2018" name="PLoS Genet.">
        <title>Population sequencing reveals clonal diversity and ancestral inbreeding in the grapevine cultivar Chardonnay.</title>
        <authorList>
            <person name="Roach M.J."/>
            <person name="Johnson D.L."/>
            <person name="Bohlmann J."/>
            <person name="van Vuuren H.J."/>
            <person name="Jones S.J."/>
            <person name="Pretorius I.S."/>
            <person name="Schmidt S.A."/>
            <person name="Borneman A.R."/>
        </authorList>
    </citation>
    <scope>NUCLEOTIDE SEQUENCE [LARGE SCALE GENOMIC DNA]</scope>
    <source>
        <strain evidence="4">cv. Chardonnay</strain>
        <tissue evidence="3">Leaf</tissue>
    </source>
</reference>
<dbReference type="PANTHER" id="PTHR24177:SF329">
    <property type="entry name" value="ANKYRIN REPEAT PROTEIN"/>
    <property type="match status" value="1"/>
</dbReference>
<gene>
    <name evidence="3" type="ORF">CK203_060580</name>
</gene>
<dbReference type="Proteomes" id="UP000288805">
    <property type="component" value="Unassembled WGS sequence"/>
</dbReference>
<evidence type="ECO:0000259" key="2">
    <source>
        <dbReference type="Pfam" id="PF13962"/>
    </source>
</evidence>
<name>A0A438FTU0_VITVI</name>
<dbReference type="AlphaFoldDB" id="A0A438FTU0"/>
<dbReference type="InterPro" id="IPR026961">
    <property type="entry name" value="PGG_dom"/>
</dbReference>
<dbReference type="Pfam" id="PF13962">
    <property type="entry name" value="PGG"/>
    <property type="match status" value="1"/>
</dbReference>
<feature type="domain" description="PGG" evidence="2">
    <location>
        <begin position="261"/>
        <end position="304"/>
    </location>
</feature>
<protein>
    <recommendedName>
        <fullName evidence="2">PGG domain-containing protein</fullName>
    </recommendedName>
</protein>
<evidence type="ECO:0000313" key="3">
    <source>
        <dbReference type="EMBL" id="RVW63377.1"/>
    </source>
</evidence>
<comment type="caution">
    <text evidence="3">The sequence shown here is derived from an EMBL/GenBank/DDBJ whole genome shotgun (WGS) entry which is preliminary data.</text>
</comment>
<dbReference type="PANTHER" id="PTHR24177">
    <property type="entry name" value="CASKIN"/>
    <property type="match status" value="1"/>
</dbReference>
<feature type="region of interest" description="Disordered" evidence="1">
    <location>
        <begin position="1"/>
        <end position="20"/>
    </location>
</feature>
<evidence type="ECO:0000256" key="1">
    <source>
        <dbReference type="SAM" id="MobiDB-lite"/>
    </source>
</evidence>
<accession>A0A438FTU0</accession>
<dbReference type="EMBL" id="QGNW01000742">
    <property type="protein sequence ID" value="RVW63377.1"/>
    <property type="molecule type" value="Genomic_DNA"/>
</dbReference>